<evidence type="ECO:0000256" key="2">
    <source>
        <dbReference type="ARBA" id="ARBA00022679"/>
    </source>
</evidence>
<sequence length="262" mass="28969">MKYRTSVFEPLHASLFGPLHATYYDQFHQGKNYRAEVDQMRGVFRREGPVASVLDLGCGTGRHMEALAASGYDVVGVDRSPAMAALARSRLADFPAKAAVVEADLFELAMDRTFDAVIMMFSLIGYQVTNQRVRSTLDALRRQVRPGGLVLFDVMDAAAVLADSKQESGIGRFMDGDKQMLVAHSTVVNPVEQVIELGLRMWEIAGDEVVDQVDEKHIIRYFQPREVSLLLQVAGLEMIGSAPLAAQNTGPAWSRLVWARRA</sequence>
<keyword evidence="1 5" id="KW-0489">Methyltransferase</keyword>
<dbReference type="GO" id="GO:0032259">
    <property type="term" value="P:methylation"/>
    <property type="evidence" value="ECO:0007669"/>
    <property type="project" value="UniProtKB-KW"/>
</dbReference>
<dbReference type="GO" id="GO:0008168">
    <property type="term" value="F:methyltransferase activity"/>
    <property type="evidence" value="ECO:0007669"/>
    <property type="project" value="UniProtKB-KW"/>
</dbReference>
<dbReference type="CDD" id="cd02440">
    <property type="entry name" value="AdoMet_MTases"/>
    <property type="match status" value="1"/>
</dbReference>
<dbReference type="Pfam" id="PF13649">
    <property type="entry name" value="Methyltransf_25"/>
    <property type="match status" value="1"/>
</dbReference>
<dbReference type="InterPro" id="IPR041698">
    <property type="entry name" value="Methyltransf_25"/>
</dbReference>
<accession>A0A4R2IUN0</accession>
<dbReference type="Proteomes" id="UP000295680">
    <property type="component" value="Unassembled WGS sequence"/>
</dbReference>
<dbReference type="PANTHER" id="PTHR43464">
    <property type="entry name" value="METHYLTRANSFERASE"/>
    <property type="match status" value="1"/>
</dbReference>
<dbReference type="Gene3D" id="3.40.50.150">
    <property type="entry name" value="Vaccinia Virus protein VP39"/>
    <property type="match status" value="1"/>
</dbReference>
<keyword evidence="3" id="KW-0949">S-adenosyl-L-methionine</keyword>
<keyword evidence="2 5" id="KW-0808">Transferase</keyword>
<dbReference type="EMBL" id="SLWS01000018">
    <property type="protein sequence ID" value="TCO46625.1"/>
    <property type="molecule type" value="Genomic_DNA"/>
</dbReference>
<dbReference type="Gene3D" id="2.20.130.10">
    <property type="entry name" value="CAC2371-like domains"/>
    <property type="match status" value="1"/>
</dbReference>
<comment type="caution">
    <text evidence="5">The sequence shown here is derived from an EMBL/GenBank/DDBJ whole genome shotgun (WGS) entry which is preliminary data.</text>
</comment>
<dbReference type="AlphaFoldDB" id="A0A4R2IUN0"/>
<gene>
    <name evidence="5" type="ORF">EV192_11820</name>
</gene>
<keyword evidence="6" id="KW-1185">Reference proteome</keyword>
<evidence type="ECO:0000256" key="1">
    <source>
        <dbReference type="ARBA" id="ARBA00022603"/>
    </source>
</evidence>
<feature type="domain" description="Methyltransferase" evidence="4">
    <location>
        <begin position="53"/>
        <end position="148"/>
    </location>
</feature>
<organism evidence="5 6">
    <name type="scientific">Actinocrispum wychmicini</name>
    <dbReference type="NCBI Taxonomy" id="1213861"/>
    <lineage>
        <taxon>Bacteria</taxon>
        <taxon>Bacillati</taxon>
        <taxon>Actinomycetota</taxon>
        <taxon>Actinomycetes</taxon>
        <taxon>Pseudonocardiales</taxon>
        <taxon>Pseudonocardiaceae</taxon>
        <taxon>Actinocrispum</taxon>
    </lineage>
</organism>
<protein>
    <submittedName>
        <fullName evidence="5">Methyltransferase family protein</fullName>
    </submittedName>
</protein>
<dbReference type="RefSeq" id="WP_132125756.1">
    <property type="nucleotide sequence ID" value="NZ_SLWS01000018.1"/>
</dbReference>
<dbReference type="InterPro" id="IPR029063">
    <property type="entry name" value="SAM-dependent_MTases_sf"/>
</dbReference>
<dbReference type="SUPFAM" id="SSF53335">
    <property type="entry name" value="S-adenosyl-L-methionine-dependent methyltransferases"/>
    <property type="match status" value="1"/>
</dbReference>
<evidence type="ECO:0000256" key="3">
    <source>
        <dbReference type="ARBA" id="ARBA00022691"/>
    </source>
</evidence>
<name>A0A4R2IUN0_9PSEU</name>
<dbReference type="OrthoDB" id="189743at2"/>
<evidence type="ECO:0000313" key="6">
    <source>
        <dbReference type="Proteomes" id="UP000295680"/>
    </source>
</evidence>
<dbReference type="PANTHER" id="PTHR43464:SF19">
    <property type="entry name" value="UBIQUINONE BIOSYNTHESIS O-METHYLTRANSFERASE, MITOCHONDRIAL"/>
    <property type="match status" value="1"/>
</dbReference>
<reference evidence="5 6" key="1">
    <citation type="submission" date="2019-03" db="EMBL/GenBank/DDBJ databases">
        <title>Genomic Encyclopedia of Type Strains, Phase IV (KMG-IV): sequencing the most valuable type-strain genomes for metagenomic binning, comparative biology and taxonomic classification.</title>
        <authorList>
            <person name="Goeker M."/>
        </authorList>
    </citation>
    <scope>NUCLEOTIDE SEQUENCE [LARGE SCALE GENOMIC DNA]</scope>
    <source>
        <strain evidence="5 6">DSM 45934</strain>
    </source>
</reference>
<evidence type="ECO:0000313" key="5">
    <source>
        <dbReference type="EMBL" id="TCO46625.1"/>
    </source>
</evidence>
<proteinExistence type="predicted"/>
<evidence type="ECO:0000259" key="4">
    <source>
        <dbReference type="Pfam" id="PF13649"/>
    </source>
</evidence>